<dbReference type="Proteomes" id="UP001190700">
    <property type="component" value="Unassembled WGS sequence"/>
</dbReference>
<keyword evidence="2" id="KW-1185">Reference proteome</keyword>
<organism evidence="1 2">
    <name type="scientific">Cymbomonas tetramitiformis</name>
    <dbReference type="NCBI Taxonomy" id="36881"/>
    <lineage>
        <taxon>Eukaryota</taxon>
        <taxon>Viridiplantae</taxon>
        <taxon>Chlorophyta</taxon>
        <taxon>Pyramimonadophyceae</taxon>
        <taxon>Pyramimonadales</taxon>
        <taxon>Pyramimonadaceae</taxon>
        <taxon>Cymbomonas</taxon>
    </lineage>
</organism>
<comment type="caution">
    <text evidence="1">The sequence shown here is derived from an EMBL/GenBank/DDBJ whole genome shotgun (WGS) entry which is preliminary data.</text>
</comment>
<dbReference type="AlphaFoldDB" id="A0AAE0GPZ2"/>
<proteinExistence type="predicted"/>
<name>A0AAE0GPZ2_9CHLO</name>
<evidence type="ECO:0000313" key="2">
    <source>
        <dbReference type="Proteomes" id="UP001190700"/>
    </source>
</evidence>
<reference evidence="1 2" key="1">
    <citation type="journal article" date="2015" name="Genome Biol. Evol.">
        <title>Comparative Genomics of a Bacterivorous Green Alga Reveals Evolutionary Causalities and Consequences of Phago-Mixotrophic Mode of Nutrition.</title>
        <authorList>
            <person name="Burns J.A."/>
            <person name="Paasch A."/>
            <person name="Narechania A."/>
            <person name="Kim E."/>
        </authorList>
    </citation>
    <scope>NUCLEOTIDE SEQUENCE [LARGE SCALE GENOMIC DNA]</scope>
    <source>
        <strain evidence="1 2">PLY_AMNH</strain>
    </source>
</reference>
<protein>
    <submittedName>
        <fullName evidence="1">Uncharacterized protein</fullName>
    </submittedName>
</protein>
<gene>
    <name evidence="1" type="ORF">CYMTET_10214</name>
</gene>
<feature type="non-terminal residue" evidence="1">
    <location>
        <position position="204"/>
    </location>
</feature>
<evidence type="ECO:0000313" key="1">
    <source>
        <dbReference type="EMBL" id="KAK3282027.1"/>
    </source>
</evidence>
<dbReference type="EMBL" id="LGRX02003577">
    <property type="protein sequence ID" value="KAK3282027.1"/>
    <property type="molecule type" value="Genomic_DNA"/>
</dbReference>
<sequence length="204" mass="22368">MKESDLDASIRLQDAVRDSPTPATPTKPIHAVGADTTAARASKFEYDNVSKIVSDVYSTGQHRRWASAARGHVLGGKEVYFEADGSDTDKLAMLVIALHQKILSAGPEIDVFNFDHPELVVHEDVNKLVCDTLTYMVKPDSVADGFPQGTDAVSNRDGRRARIDLIKGCVPPAVRQKLQAEHSSLRYPAKVDPRPILAKEQRLV</sequence>
<accession>A0AAE0GPZ2</accession>